<dbReference type="AlphaFoldDB" id="A0A0N0DES4"/>
<evidence type="ECO:0000313" key="3">
    <source>
        <dbReference type="Proteomes" id="UP000037904"/>
    </source>
</evidence>
<evidence type="ECO:0000313" key="2">
    <source>
        <dbReference type="EMBL" id="KPA41567.1"/>
    </source>
</evidence>
<gene>
    <name evidence="2" type="ORF">FLAG1_05529</name>
</gene>
<accession>A0A0N0DES4</accession>
<dbReference type="EMBL" id="JXCE01000092">
    <property type="protein sequence ID" value="KPA41567.1"/>
    <property type="molecule type" value="Genomic_DNA"/>
</dbReference>
<reference evidence="2 3" key="1">
    <citation type="submission" date="2015-04" db="EMBL/GenBank/DDBJ databases">
        <title>The draft genome sequence of Fusarium langsethiae, a T-2/HT-2 mycotoxin producer.</title>
        <authorList>
            <person name="Lysoe E."/>
            <person name="Divon H.H."/>
            <person name="Terzi V."/>
            <person name="Orru L."/>
            <person name="Lamontanara A."/>
            <person name="Kolseth A.-K."/>
            <person name="Frandsen R.J."/>
            <person name="Nielsen K."/>
            <person name="Thrane U."/>
        </authorList>
    </citation>
    <scope>NUCLEOTIDE SEQUENCE [LARGE SCALE GENOMIC DNA]</scope>
    <source>
        <strain evidence="2 3">Fl201059</strain>
    </source>
</reference>
<dbReference type="Proteomes" id="UP000037904">
    <property type="component" value="Unassembled WGS sequence"/>
</dbReference>
<name>A0A0N0DES4_FUSLA</name>
<protein>
    <submittedName>
        <fullName evidence="2">Uncharacterized protein</fullName>
    </submittedName>
</protein>
<proteinExistence type="predicted"/>
<keyword evidence="3" id="KW-1185">Reference proteome</keyword>
<comment type="caution">
    <text evidence="2">The sequence shown here is derived from an EMBL/GenBank/DDBJ whole genome shotgun (WGS) entry which is preliminary data.</text>
</comment>
<sequence length="72" mass="8254">MDPTDYWSRDSFFSPSPNPYAYLFPSTSPHDDIYDMDTMPPRHASSSLPRSSGRPYPLQVRSAMMTNVHTEL</sequence>
<evidence type="ECO:0000256" key="1">
    <source>
        <dbReference type="SAM" id="MobiDB-lite"/>
    </source>
</evidence>
<feature type="region of interest" description="Disordered" evidence="1">
    <location>
        <begin position="33"/>
        <end position="57"/>
    </location>
</feature>
<organism evidence="2 3">
    <name type="scientific">Fusarium langsethiae</name>
    <dbReference type="NCBI Taxonomy" id="179993"/>
    <lineage>
        <taxon>Eukaryota</taxon>
        <taxon>Fungi</taxon>
        <taxon>Dikarya</taxon>
        <taxon>Ascomycota</taxon>
        <taxon>Pezizomycotina</taxon>
        <taxon>Sordariomycetes</taxon>
        <taxon>Hypocreomycetidae</taxon>
        <taxon>Hypocreales</taxon>
        <taxon>Nectriaceae</taxon>
        <taxon>Fusarium</taxon>
    </lineage>
</organism>